<dbReference type="RefSeq" id="XP_018984021.1">
    <property type="nucleotide sequence ID" value="XM_019131904.1"/>
</dbReference>
<dbReference type="Pfam" id="PF16113">
    <property type="entry name" value="ECH_2"/>
    <property type="match status" value="1"/>
</dbReference>
<proteinExistence type="predicted"/>
<evidence type="ECO:0000313" key="6">
    <source>
        <dbReference type="Proteomes" id="UP000094336"/>
    </source>
</evidence>
<dbReference type="InterPro" id="IPR029045">
    <property type="entry name" value="ClpP/crotonase-like_dom_sf"/>
</dbReference>
<dbReference type="CDD" id="cd06558">
    <property type="entry name" value="crotonase-like"/>
    <property type="match status" value="1"/>
</dbReference>
<sequence>MFSTSIPAFDETDVVFDVRNSSRIISLNRPKKLNSLNHSMTSKIIPRLLEYGHSAAASTVIIDTKSPKAFCAGGDVVACATANAAGDFASTTGFFQNEYYLNYLLATFNKPIIAYMNGITMGGGVGLSAHVPFRIATEKTMFAMPEMDIGLFPDVGTTFFLPRMDGKLGYYLAMTGDRLNGFDNLAAGTATHYVPSAQLERLTQRLTQLEHNKATFNKPEEFFQVVNQAIEDFAEPIPADYQFVYTNEQRDLIDRAFSQATFDDVLAYLIEDGSEFAQTTLQKLQTKSPLSLKVTFEMLNKGAVSTIHKTLQRELQAGENFMMDSDFTEGVTAKLINKTTPHWKHASVADVTAAEVARFFTKPENSIVNKDSLPLYENRDFDQYPYNMGLPTEIEIQKYINGSDGSGRKYLPTPKEVKTKFLNHYRNKAGVAWKVDNVLARKCVPSQENQEYVQWKL</sequence>
<dbReference type="InterPro" id="IPR045004">
    <property type="entry name" value="ECH_dom"/>
</dbReference>
<dbReference type="GO" id="GO:0003860">
    <property type="term" value="F:3-hydroxyisobutyryl-CoA hydrolase activity"/>
    <property type="evidence" value="ECO:0007669"/>
    <property type="project" value="UniProtKB-EC"/>
</dbReference>
<dbReference type="PANTHER" id="PTHR43176:SF3">
    <property type="entry name" value="3-HYDROXYISOBUTYRYL-COA HYDROLASE, MITOCHONDRIAL"/>
    <property type="match status" value="1"/>
</dbReference>
<organism evidence="5 6">
    <name type="scientific">Babjeviella inositovora NRRL Y-12698</name>
    <dbReference type="NCBI Taxonomy" id="984486"/>
    <lineage>
        <taxon>Eukaryota</taxon>
        <taxon>Fungi</taxon>
        <taxon>Dikarya</taxon>
        <taxon>Ascomycota</taxon>
        <taxon>Saccharomycotina</taxon>
        <taxon>Pichiomycetes</taxon>
        <taxon>Serinales incertae sedis</taxon>
        <taxon>Babjeviella</taxon>
    </lineage>
</organism>
<comment type="catalytic activity">
    <reaction evidence="1">
        <text>3-hydroxy-2-methylpropanoyl-CoA + H2O = 3-hydroxy-2-methylpropanoate + CoA + H(+)</text>
        <dbReference type="Rhea" id="RHEA:20888"/>
        <dbReference type="ChEBI" id="CHEBI:11805"/>
        <dbReference type="ChEBI" id="CHEBI:15377"/>
        <dbReference type="ChEBI" id="CHEBI:15378"/>
        <dbReference type="ChEBI" id="CHEBI:57287"/>
        <dbReference type="ChEBI" id="CHEBI:57340"/>
        <dbReference type="EC" id="3.1.2.4"/>
    </reaction>
</comment>
<dbReference type="Proteomes" id="UP000094336">
    <property type="component" value="Unassembled WGS sequence"/>
</dbReference>
<evidence type="ECO:0000313" key="5">
    <source>
        <dbReference type="EMBL" id="ODQ78693.1"/>
    </source>
</evidence>
<reference evidence="6" key="1">
    <citation type="submission" date="2016-05" db="EMBL/GenBank/DDBJ databases">
        <title>Comparative genomics of biotechnologically important yeasts.</title>
        <authorList>
            <consortium name="DOE Joint Genome Institute"/>
            <person name="Riley R."/>
            <person name="Haridas S."/>
            <person name="Wolfe K.H."/>
            <person name="Lopes M.R."/>
            <person name="Hittinger C.T."/>
            <person name="Goker M."/>
            <person name="Salamov A."/>
            <person name="Wisecaver J."/>
            <person name="Long T.M."/>
            <person name="Aerts A.L."/>
            <person name="Barry K."/>
            <person name="Choi C."/>
            <person name="Clum A."/>
            <person name="Coughlan A.Y."/>
            <person name="Deshpande S."/>
            <person name="Douglass A.P."/>
            <person name="Hanson S.J."/>
            <person name="Klenk H.-P."/>
            <person name="Labutti K."/>
            <person name="Lapidus A."/>
            <person name="Lindquist E."/>
            <person name="Lipzen A."/>
            <person name="Meier-Kolthoff J.P."/>
            <person name="Ohm R.A."/>
            <person name="Otillar R.P."/>
            <person name="Pangilinan J."/>
            <person name="Peng Y."/>
            <person name="Rokas A."/>
            <person name="Rosa C.A."/>
            <person name="Scheuner C."/>
            <person name="Sibirny A.A."/>
            <person name="Slot J.C."/>
            <person name="Stielow J.B."/>
            <person name="Sun H."/>
            <person name="Kurtzman C.P."/>
            <person name="Blackwell M."/>
            <person name="Grigoriev I.V."/>
            <person name="Jeffries T.W."/>
        </authorList>
    </citation>
    <scope>NUCLEOTIDE SEQUENCE [LARGE SCALE GENOMIC DNA]</scope>
    <source>
        <strain evidence="6">NRRL Y-12698</strain>
    </source>
</reference>
<evidence type="ECO:0000256" key="2">
    <source>
        <dbReference type="ARBA" id="ARBA00011915"/>
    </source>
</evidence>
<dbReference type="InterPro" id="IPR032259">
    <property type="entry name" value="HIBYL-CoA-H"/>
</dbReference>
<dbReference type="AlphaFoldDB" id="A0A1E3QLX5"/>
<keyword evidence="6" id="KW-1185">Reference proteome</keyword>
<dbReference type="GO" id="GO:0005763">
    <property type="term" value="C:mitochondrial small ribosomal subunit"/>
    <property type="evidence" value="ECO:0007669"/>
    <property type="project" value="EnsemblFungi"/>
</dbReference>
<dbReference type="NCBIfam" id="NF004127">
    <property type="entry name" value="PRK05617.1"/>
    <property type="match status" value="1"/>
</dbReference>
<dbReference type="STRING" id="984486.A0A1E3QLX5"/>
<dbReference type="Gene3D" id="3.90.226.10">
    <property type="entry name" value="2-enoyl-CoA Hydratase, Chain A, domain 1"/>
    <property type="match status" value="1"/>
</dbReference>
<dbReference type="EC" id="3.1.2.4" evidence="2"/>
<gene>
    <name evidence="5" type="ORF">BABINDRAFT_39038</name>
</gene>
<dbReference type="GO" id="GO:0003735">
    <property type="term" value="F:structural constituent of ribosome"/>
    <property type="evidence" value="ECO:0007669"/>
    <property type="project" value="EnsemblFungi"/>
</dbReference>
<evidence type="ECO:0000256" key="1">
    <source>
        <dbReference type="ARBA" id="ARBA00001709"/>
    </source>
</evidence>
<dbReference type="GO" id="GO:0006574">
    <property type="term" value="P:L-valine catabolic process"/>
    <property type="evidence" value="ECO:0007669"/>
    <property type="project" value="TreeGrafter"/>
</dbReference>
<protein>
    <recommendedName>
        <fullName evidence="2">3-hydroxyisobutyryl-CoA hydrolase</fullName>
        <ecNumber evidence="2">3.1.2.4</ecNumber>
    </recommendedName>
</protein>
<dbReference type="OrthoDB" id="1737613at2759"/>
<accession>A0A1E3QLX5</accession>
<evidence type="ECO:0000259" key="4">
    <source>
        <dbReference type="Pfam" id="PF16113"/>
    </source>
</evidence>
<dbReference type="GeneID" id="30149757"/>
<evidence type="ECO:0000256" key="3">
    <source>
        <dbReference type="ARBA" id="ARBA00022801"/>
    </source>
</evidence>
<feature type="domain" description="Enoyl-CoA hydratase/isomerase" evidence="4">
    <location>
        <begin position="23"/>
        <end position="360"/>
    </location>
</feature>
<name>A0A1E3QLX5_9ASCO</name>
<keyword evidence="3" id="KW-0378">Hydrolase</keyword>
<dbReference type="EMBL" id="KV454434">
    <property type="protein sequence ID" value="ODQ78693.1"/>
    <property type="molecule type" value="Genomic_DNA"/>
</dbReference>
<dbReference type="PANTHER" id="PTHR43176">
    <property type="entry name" value="3-HYDROXYISOBUTYRYL-COA HYDROLASE-RELATED"/>
    <property type="match status" value="1"/>
</dbReference>
<dbReference type="SUPFAM" id="SSF52096">
    <property type="entry name" value="ClpP/crotonase"/>
    <property type="match status" value="1"/>
</dbReference>
<dbReference type="FunFam" id="3.90.226.10:FF:000080">
    <property type="entry name" value="3-hydroxyisobutyryl-CoA hydrolase, mitochondrial"/>
    <property type="match status" value="1"/>
</dbReference>